<accession>A0A1Y2I2M3</accession>
<sequence>MIQACFLGRITLGDLKKTRRKQASLASSLLPASQAFEQAGAMQLFMVMSDHCPDPTITESTLSRTTTEQNLS</sequence>
<gene>
    <name evidence="1" type="ORF">BCR44DRAFT_1424392</name>
</gene>
<comment type="caution">
    <text evidence="1">The sequence shown here is derived from an EMBL/GenBank/DDBJ whole genome shotgun (WGS) entry which is preliminary data.</text>
</comment>
<proteinExistence type="predicted"/>
<organism evidence="1 2">
    <name type="scientific">Catenaria anguillulae PL171</name>
    <dbReference type="NCBI Taxonomy" id="765915"/>
    <lineage>
        <taxon>Eukaryota</taxon>
        <taxon>Fungi</taxon>
        <taxon>Fungi incertae sedis</taxon>
        <taxon>Blastocladiomycota</taxon>
        <taxon>Blastocladiomycetes</taxon>
        <taxon>Blastocladiales</taxon>
        <taxon>Catenariaceae</taxon>
        <taxon>Catenaria</taxon>
    </lineage>
</organism>
<dbReference type="EMBL" id="MCFL01000002">
    <property type="protein sequence ID" value="ORZ41105.1"/>
    <property type="molecule type" value="Genomic_DNA"/>
</dbReference>
<evidence type="ECO:0000313" key="2">
    <source>
        <dbReference type="Proteomes" id="UP000193411"/>
    </source>
</evidence>
<dbReference type="AlphaFoldDB" id="A0A1Y2I2M3"/>
<protein>
    <submittedName>
        <fullName evidence="1">Uncharacterized protein</fullName>
    </submittedName>
</protein>
<keyword evidence="2" id="KW-1185">Reference proteome</keyword>
<evidence type="ECO:0000313" key="1">
    <source>
        <dbReference type="EMBL" id="ORZ41105.1"/>
    </source>
</evidence>
<dbReference type="Proteomes" id="UP000193411">
    <property type="component" value="Unassembled WGS sequence"/>
</dbReference>
<name>A0A1Y2I2M3_9FUNG</name>
<reference evidence="1 2" key="1">
    <citation type="submission" date="2016-07" db="EMBL/GenBank/DDBJ databases">
        <title>Pervasive Adenine N6-methylation of Active Genes in Fungi.</title>
        <authorList>
            <consortium name="DOE Joint Genome Institute"/>
            <person name="Mondo S.J."/>
            <person name="Dannebaum R.O."/>
            <person name="Kuo R.C."/>
            <person name="Labutti K."/>
            <person name="Haridas S."/>
            <person name="Kuo A."/>
            <person name="Salamov A."/>
            <person name="Ahrendt S.R."/>
            <person name="Lipzen A."/>
            <person name="Sullivan W."/>
            <person name="Andreopoulos W.B."/>
            <person name="Clum A."/>
            <person name="Lindquist E."/>
            <person name="Daum C."/>
            <person name="Ramamoorthy G.K."/>
            <person name="Gryganskyi A."/>
            <person name="Culley D."/>
            <person name="Magnuson J.K."/>
            <person name="James T.Y."/>
            <person name="O'Malley M.A."/>
            <person name="Stajich J.E."/>
            <person name="Spatafora J.W."/>
            <person name="Visel A."/>
            <person name="Grigoriev I.V."/>
        </authorList>
    </citation>
    <scope>NUCLEOTIDE SEQUENCE [LARGE SCALE GENOMIC DNA]</scope>
    <source>
        <strain evidence="1 2">PL171</strain>
    </source>
</reference>